<dbReference type="Bgee" id="ENSGGOG00000006030">
    <property type="expression patterns" value="Expressed in prefrontal cortex and 5 other cell types or tissues"/>
</dbReference>
<protein>
    <submittedName>
        <fullName evidence="1">Uncharacterized protein</fullName>
    </submittedName>
</protein>
<dbReference type="Proteomes" id="UP000001519">
    <property type="component" value="Chromosome 8"/>
</dbReference>
<keyword evidence="2" id="KW-1185">Reference proteome</keyword>
<evidence type="ECO:0000313" key="2">
    <source>
        <dbReference type="Proteomes" id="UP000001519"/>
    </source>
</evidence>
<dbReference type="Ensembl" id="ENSGGOT00000006053.2">
    <property type="protein sequence ID" value="ENSGGOP00000029976.1"/>
    <property type="gene ID" value="ENSGGOG00000006030.2"/>
</dbReference>
<dbReference type="OMA" id="WACTQAM"/>
<reference evidence="1" key="3">
    <citation type="submission" date="2025-08" db="UniProtKB">
        <authorList>
            <consortium name="Ensembl"/>
        </authorList>
    </citation>
    <scope>IDENTIFICATION</scope>
</reference>
<dbReference type="GeneTree" id="ENSGT00390000017487"/>
<sequence length="256" mass="28511">MTGTLERENWISGGKSLVLRKQHPGPFRPWRKRASQLGGGCGWRTAVAPAKFCLWYVVPSWLWEPPGYLHSPLFLSILFQVTLLETALQSRPNLSLPLVHCGWACTQAMSTRSNCGSRSFLWAQTQADAHGMTLRNWASFFVVSQAWSLMILQVLGDMLNIYYAYIQATLTLKVDVAPRLFFPEGGALKEHFSKAGGTRILRPAPIYGPAVVTRAVTNAQSLRSALAWAALGCKHPVLSTLCEDSQQGAWSEFRRF</sequence>
<dbReference type="AlphaFoldDB" id="A0A2I2Y4Y9"/>
<dbReference type="InParanoid" id="A0A2I2Y4Y9"/>
<organism evidence="1 2">
    <name type="scientific">Gorilla gorilla gorilla</name>
    <name type="common">Western lowland gorilla</name>
    <dbReference type="NCBI Taxonomy" id="9595"/>
    <lineage>
        <taxon>Eukaryota</taxon>
        <taxon>Metazoa</taxon>
        <taxon>Chordata</taxon>
        <taxon>Craniata</taxon>
        <taxon>Vertebrata</taxon>
        <taxon>Euteleostomi</taxon>
        <taxon>Mammalia</taxon>
        <taxon>Eutheria</taxon>
        <taxon>Euarchontoglires</taxon>
        <taxon>Primates</taxon>
        <taxon>Haplorrhini</taxon>
        <taxon>Catarrhini</taxon>
        <taxon>Hominidae</taxon>
        <taxon>Gorilla</taxon>
    </lineage>
</organism>
<reference evidence="1 2" key="2">
    <citation type="journal article" date="2012" name="Nature">
        <title>Insights into hominid evolution from the gorilla genome sequence.</title>
        <authorList>
            <person name="Scally A."/>
            <person name="Dutheil J.Y."/>
            <person name="Hillier L.W."/>
            <person name="Jordan G.E."/>
            <person name="Goodhead I."/>
            <person name="Herrero J."/>
            <person name="Hobolth A."/>
            <person name="Lappalainen T."/>
            <person name="Mailund T."/>
            <person name="Marques-Bonet T."/>
            <person name="McCarthy S."/>
            <person name="Montgomery S.H."/>
            <person name="Schwalie P.C."/>
            <person name="Tang Y.A."/>
            <person name="Ward M.C."/>
            <person name="Xue Y."/>
            <person name="Yngvadottir B."/>
            <person name="Alkan C."/>
            <person name="Andersen L.N."/>
            <person name="Ayub Q."/>
            <person name="Ball E.V."/>
            <person name="Beal K."/>
            <person name="Bradley B.J."/>
            <person name="Chen Y."/>
            <person name="Clee C.M."/>
            <person name="Fitzgerald S."/>
            <person name="Graves T.A."/>
            <person name="Gu Y."/>
            <person name="Heath P."/>
            <person name="Heger A."/>
            <person name="Karakoc E."/>
            <person name="Kolb-Kokocinski A."/>
            <person name="Laird G.K."/>
            <person name="Lunter G."/>
            <person name="Meader S."/>
            <person name="Mort M."/>
            <person name="Mullikin J.C."/>
            <person name="Munch K."/>
            <person name="O'Connor T.D."/>
            <person name="Phillips A.D."/>
            <person name="Prado-Martinez J."/>
            <person name="Rogers A.S."/>
            <person name="Sajjadian S."/>
            <person name="Schmidt D."/>
            <person name="Shaw K."/>
            <person name="Simpson J.T."/>
            <person name="Stenson P.D."/>
            <person name="Turner D.J."/>
            <person name="Vigilant L."/>
            <person name="Vilella A.J."/>
            <person name="Whitener W."/>
            <person name="Zhu B."/>
            <person name="Cooper D.N."/>
            <person name="de Jong P."/>
            <person name="Dermitzakis E.T."/>
            <person name="Eichler E.E."/>
            <person name="Flicek P."/>
            <person name="Goldman N."/>
            <person name="Mundy N.I."/>
            <person name="Ning Z."/>
            <person name="Odom D.T."/>
            <person name="Ponting C.P."/>
            <person name="Quail M.A."/>
            <person name="Ryder O.A."/>
            <person name="Searle S.M."/>
            <person name="Warren W.C."/>
            <person name="Wilson R.K."/>
            <person name="Schierup M.H."/>
            <person name="Rogers J."/>
            <person name="Tyler-Smith C."/>
            <person name="Durbin R."/>
        </authorList>
    </citation>
    <scope>NUCLEOTIDE SEQUENCE [LARGE SCALE GENOMIC DNA]</scope>
</reference>
<proteinExistence type="predicted"/>
<reference evidence="1" key="4">
    <citation type="submission" date="2025-09" db="UniProtKB">
        <authorList>
            <consortium name="Ensembl"/>
        </authorList>
    </citation>
    <scope>IDENTIFICATION</scope>
</reference>
<name>A0A2I2Y4Y9_GORGO</name>
<reference evidence="2" key="1">
    <citation type="submission" date="2011-05" db="EMBL/GenBank/DDBJ databases">
        <title>Insights into the evolution of the great apes provided by the gorilla genome.</title>
        <authorList>
            <person name="Scally A."/>
        </authorList>
    </citation>
    <scope>NUCLEOTIDE SEQUENCE [LARGE SCALE GENOMIC DNA]</scope>
</reference>
<dbReference type="EMBL" id="CABD030056509">
    <property type="status" value="NOT_ANNOTATED_CDS"/>
    <property type="molecule type" value="Genomic_DNA"/>
</dbReference>
<evidence type="ECO:0000313" key="1">
    <source>
        <dbReference type="Ensembl" id="ENSGGOP00000029976.1"/>
    </source>
</evidence>
<accession>A0A2I2Y4Y9</accession>